<comment type="caution">
    <text evidence="2">The sequence shown here is derived from an EMBL/GenBank/DDBJ whole genome shotgun (WGS) entry which is preliminary data.</text>
</comment>
<feature type="compositionally biased region" description="Low complexity" evidence="1">
    <location>
        <begin position="47"/>
        <end position="56"/>
    </location>
</feature>
<dbReference type="EMBL" id="LVLJ01002928">
    <property type="protein sequence ID" value="OAE23111.1"/>
    <property type="molecule type" value="Genomic_DNA"/>
</dbReference>
<evidence type="ECO:0000313" key="3">
    <source>
        <dbReference type="Proteomes" id="UP000077202"/>
    </source>
</evidence>
<feature type="region of interest" description="Disordered" evidence="1">
    <location>
        <begin position="103"/>
        <end position="181"/>
    </location>
</feature>
<organism evidence="2 3">
    <name type="scientific">Marchantia polymorpha subsp. ruderalis</name>
    <dbReference type="NCBI Taxonomy" id="1480154"/>
    <lineage>
        <taxon>Eukaryota</taxon>
        <taxon>Viridiplantae</taxon>
        <taxon>Streptophyta</taxon>
        <taxon>Embryophyta</taxon>
        <taxon>Marchantiophyta</taxon>
        <taxon>Marchantiopsida</taxon>
        <taxon>Marchantiidae</taxon>
        <taxon>Marchantiales</taxon>
        <taxon>Marchantiaceae</taxon>
        <taxon>Marchantia</taxon>
    </lineage>
</organism>
<accession>A0A176VS28</accession>
<gene>
    <name evidence="2" type="ORF">AXG93_1856s1010</name>
</gene>
<dbReference type="AlphaFoldDB" id="A0A176VS28"/>
<reference evidence="2" key="1">
    <citation type="submission" date="2016-03" db="EMBL/GenBank/DDBJ databases">
        <title>Mechanisms controlling the formation of the plant cell surface in tip-growing cells are functionally conserved among land plants.</title>
        <authorList>
            <person name="Honkanen S."/>
            <person name="Jones V.A."/>
            <person name="Morieri G."/>
            <person name="Champion C."/>
            <person name="Hetherington A.J."/>
            <person name="Kelly S."/>
            <person name="Saint-Marcoux D."/>
            <person name="Proust H."/>
            <person name="Prescott H."/>
            <person name="Dolan L."/>
        </authorList>
    </citation>
    <scope>NUCLEOTIDE SEQUENCE [LARGE SCALE GENOMIC DNA]</scope>
    <source>
        <tissue evidence="2">Whole gametophyte</tissue>
    </source>
</reference>
<sequence>MSTRDDPKKISDRSVRYKRRVDKKEDQLDDPSEQDQKKGKGKGKKQVPLLPVVAPPQTRRPAESPPTHEAYIPGYSRSFHTVLELPNDTEGRVQTVVHNFEGRFESSSSSPIWPTTLFRDPNPVSSSGGPSRGGGGGDSPSPPGSPRGGTTLSPKSTKRRRRSRSIRSIDGRPVGKSSLLY</sequence>
<evidence type="ECO:0000313" key="2">
    <source>
        <dbReference type="EMBL" id="OAE23111.1"/>
    </source>
</evidence>
<feature type="region of interest" description="Disordered" evidence="1">
    <location>
        <begin position="1"/>
        <end position="73"/>
    </location>
</feature>
<keyword evidence="3" id="KW-1185">Reference proteome</keyword>
<protein>
    <submittedName>
        <fullName evidence="2">Uncharacterized protein</fullName>
    </submittedName>
</protein>
<feature type="compositionally biased region" description="Basic residues" evidence="1">
    <location>
        <begin position="156"/>
        <end position="165"/>
    </location>
</feature>
<name>A0A176VS28_MARPO</name>
<dbReference type="Proteomes" id="UP000077202">
    <property type="component" value="Unassembled WGS sequence"/>
</dbReference>
<evidence type="ECO:0000256" key="1">
    <source>
        <dbReference type="SAM" id="MobiDB-lite"/>
    </source>
</evidence>
<proteinExistence type="predicted"/>
<feature type="compositionally biased region" description="Basic and acidic residues" evidence="1">
    <location>
        <begin position="1"/>
        <end position="15"/>
    </location>
</feature>